<dbReference type="Proteomes" id="UP000549882">
    <property type="component" value="Unassembled WGS sequence"/>
</dbReference>
<organism evidence="2 3">
    <name type="scientific">Rhizobium paranaense</name>
    <dbReference type="NCBI Taxonomy" id="1650438"/>
    <lineage>
        <taxon>Bacteria</taxon>
        <taxon>Pseudomonadati</taxon>
        <taxon>Pseudomonadota</taxon>
        <taxon>Alphaproteobacteria</taxon>
        <taxon>Hyphomicrobiales</taxon>
        <taxon>Rhizobiaceae</taxon>
        <taxon>Rhizobium/Agrobacterium group</taxon>
        <taxon>Rhizobium</taxon>
    </lineage>
</organism>
<sequence length="117" mass="13103">MFSARRDYLVGPSRNAMPCLGEIEGRLLVLETIALTALPALYQAHKGDRRRVLARIRRAIKDKCNDAKLSMSDVDAATCYAMELLETAEEQVDLEPQASSKRQEKTPEKCAEVHVQT</sequence>
<feature type="compositionally biased region" description="Basic and acidic residues" evidence="1">
    <location>
        <begin position="101"/>
        <end position="117"/>
    </location>
</feature>
<name>A0A7W9D3H6_9HYPH</name>
<feature type="region of interest" description="Disordered" evidence="1">
    <location>
        <begin position="91"/>
        <end position="117"/>
    </location>
</feature>
<accession>A0A7W9D3H6</accession>
<protein>
    <submittedName>
        <fullName evidence="2">Uncharacterized protein</fullName>
    </submittedName>
</protein>
<dbReference type="EMBL" id="JACHBI010000010">
    <property type="protein sequence ID" value="MBB5575916.1"/>
    <property type="molecule type" value="Genomic_DNA"/>
</dbReference>
<gene>
    <name evidence="2" type="ORF">GGD50_004551</name>
</gene>
<reference evidence="2 3" key="1">
    <citation type="submission" date="2020-08" db="EMBL/GenBank/DDBJ databases">
        <title>Genomic Encyclopedia of Type Strains, Phase IV (KMG-V): Genome sequencing to study the core and pangenomes of soil and plant-associated prokaryotes.</title>
        <authorList>
            <person name="Whitman W."/>
        </authorList>
    </citation>
    <scope>NUCLEOTIDE SEQUENCE [LARGE SCALE GENOMIC DNA]</scope>
    <source>
        <strain evidence="2 3">SEMIA 4064</strain>
    </source>
</reference>
<keyword evidence="3" id="KW-1185">Reference proteome</keyword>
<dbReference type="AlphaFoldDB" id="A0A7W9D3H6"/>
<evidence type="ECO:0000313" key="2">
    <source>
        <dbReference type="EMBL" id="MBB5575916.1"/>
    </source>
</evidence>
<comment type="caution">
    <text evidence="2">The sequence shown here is derived from an EMBL/GenBank/DDBJ whole genome shotgun (WGS) entry which is preliminary data.</text>
</comment>
<evidence type="ECO:0000256" key="1">
    <source>
        <dbReference type="SAM" id="MobiDB-lite"/>
    </source>
</evidence>
<proteinExistence type="predicted"/>
<evidence type="ECO:0000313" key="3">
    <source>
        <dbReference type="Proteomes" id="UP000549882"/>
    </source>
</evidence>
<dbReference type="RefSeq" id="WP_183939375.1">
    <property type="nucleotide sequence ID" value="NZ_JACHBI010000010.1"/>
</dbReference>